<name>A0ABZ3E7W7_9GAMM</name>
<accession>A0ABZ3E7W7</accession>
<dbReference type="EMBL" id="CP152380">
    <property type="protein sequence ID" value="XAF55767.1"/>
    <property type="molecule type" value="Genomic_DNA"/>
</dbReference>
<reference evidence="3 4" key="1">
    <citation type="submission" date="2024-04" db="EMBL/GenBank/DDBJ databases">
        <title>Marinobacter sp. SBY-1.</title>
        <authorList>
            <person name="Pan C."/>
        </authorList>
    </citation>
    <scope>NUCLEOTIDE SEQUENCE [LARGE SCALE GENOMIC DNA]</scope>
    <source>
        <strain evidence="3 4">SBY-1</strain>
    </source>
</reference>
<evidence type="ECO:0000313" key="3">
    <source>
        <dbReference type="EMBL" id="XAF55767.1"/>
    </source>
</evidence>
<gene>
    <name evidence="3" type="ORF">AAGT77_09590</name>
</gene>
<feature type="domain" description="Viral coat protein P2 N-terminal" evidence="1">
    <location>
        <begin position="6"/>
        <end position="141"/>
    </location>
</feature>
<dbReference type="Proteomes" id="UP001445268">
    <property type="component" value="Chromosome"/>
</dbReference>
<protein>
    <submittedName>
        <fullName evidence="3">Major capsid protein P2</fullName>
    </submittedName>
</protein>
<feature type="domain" description="Viral coat protein P2 C-terminal" evidence="2">
    <location>
        <begin position="156"/>
        <end position="279"/>
    </location>
</feature>
<dbReference type="InterPro" id="IPR041377">
    <property type="entry name" value="P2_N"/>
</dbReference>
<dbReference type="InterPro" id="IPR053751">
    <property type="entry name" value="Viral_Major_Capsid_sf"/>
</dbReference>
<keyword evidence="4" id="KW-1185">Reference proteome</keyword>
<dbReference type="Pfam" id="PF25513">
    <property type="entry name" value="P2_C"/>
    <property type="match status" value="1"/>
</dbReference>
<sequence length="283" mass="31339">MQRIFKRVQSPEGVSPGQTATVKLAIGVAYNNLMLVTNMDLAHMTEIRVIANNKTIHRYSATERDMKNQFYGEKAFAKVNGKGNLLIPFDRMNMNTRVMEEVTAVHTGVPYQSGEVIRSFYVEIDIADAAISPTLDVYATTSAAQNGTVSRIKHETKHTRSSAGAGELELSDLPFNRPTAQAIQSVFFVPKAPGTGDPVAITKLTVERDLYKVFERPEDLNRFMQDNGERKPQASVHAIDWTENGYGGNALALNGFADYRYRLEMAGEAQITVLSEYLGILGE</sequence>
<evidence type="ECO:0000313" key="4">
    <source>
        <dbReference type="Proteomes" id="UP001445268"/>
    </source>
</evidence>
<organism evidence="3 4">
    <name type="scientific">Marinobacter alkaliphilus</name>
    <dbReference type="NCBI Taxonomy" id="254719"/>
    <lineage>
        <taxon>Bacteria</taxon>
        <taxon>Pseudomonadati</taxon>
        <taxon>Pseudomonadota</taxon>
        <taxon>Gammaproteobacteria</taxon>
        <taxon>Pseudomonadales</taxon>
        <taxon>Marinobacteraceae</taxon>
        <taxon>Marinobacter</taxon>
    </lineage>
</organism>
<dbReference type="RefSeq" id="WP_342632496.1">
    <property type="nucleotide sequence ID" value="NZ_CP152380.1"/>
</dbReference>
<dbReference type="InterPro" id="IPR057915">
    <property type="entry name" value="P2_C"/>
</dbReference>
<evidence type="ECO:0000259" key="2">
    <source>
        <dbReference type="Pfam" id="PF25513"/>
    </source>
</evidence>
<dbReference type="Gene3D" id="2.60.120.730">
    <property type="match status" value="2"/>
</dbReference>
<evidence type="ECO:0000259" key="1">
    <source>
        <dbReference type="Pfam" id="PF18628"/>
    </source>
</evidence>
<proteinExistence type="predicted"/>
<dbReference type="Pfam" id="PF18628">
    <property type="entry name" value="P2_N"/>
    <property type="match status" value="1"/>
</dbReference>